<dbReference type="AlphaFoldDB" id="A0A1N7MAR5"/>
<dbReference type="InterPro" id="IPR036844">
    <property type="entry name" value="Hint_dom_sf"/>
</dbReference>
<feature type="domain" description="Hedgehog/Intein (Hint)" evidence="1">
    <location>
        <begin position="66"/>
        <end position="208"/>
    </location>
</feature>
<keyword evidence="3" id="KW-1185">Reference proteome</keyword>
<organism evidence="2 3">
    <name type="scientific">Rhodobacter aestuarii</name>
    <dbReference type="NCBI Taxonomy" id="453582"/>
    <lineage>
        <taxon>Bacteria</taxon>
        <taxon>Pseudomonadati</taxon>
        <taxon>Pseudomonadota</taxon>
        <taxon>Alphaproteobacteria</taxon>
        <taxon>Rhodobacterales</taxon>
        <taxon>Rhodobacter group</taxon>
        <taxon>Rhodobacter</taxon>
    </lineage>
</organism>
<dbReference type="Pfam" id="PF13403">
    <property type="entry name" value="Hint_2"/>
    <property type="match status" value="1"/>
</dbReference>
<dbReference type="Proteomes" id="UP000186221">
    <property type="component" value="Unassembled WGS sequence"/>
</dbReference>
<dbReference type="InterPro" id="IPR028992">
    <property type="entry name" value="Hedgehog/Intein_dom"/>
</dbReference>
<protein>
    <submittedName>
        <fullName evidence="2">Hint domain-containing protein</fullName>
    </submittedName>
</protein>
<evidence type="ECO:0000313" key="3">
    <source>
        <dbReference type="Proteomes" id="UP000186221"/>
    </source>
</evidence>
<dbReference type="EMBL" id="FTOG01000005">
    <property type="protein sequence ID" value="SIS83206.1"/>
    <property type="molecule type" value="Genomic_DNA"/>
</dbReference>
<dbReference type="OrthoDB" id="6305173at2"/>
<dbReference type="SUPFAM" id="SSF51294">
    <property type="entry name" value="Hedgehog/intein (Hint) domain"/>
    <property type="match status" value="1"/>
</dbReference>
<accession>A0A1N7MAR5</accession>
<evidence type="ECO:0000259" key="1">
    <source>
        <dbReference type="Pfam" id="PF13403"/>
    </source>
</evidence>
<reference evidence="3" key="1">
    <citation type="submission" date="2017-01" db="EMBL/GenBank/DDBJ databases">
        <authorList>
            <person name="Varghese N."/>
            <person name="Submissions S."/>
        </authorList>
    </citation>
    <scope>NUCLEOTIDE SEQUENCE [LARGE SCALE GENOMIC DNA]</scope>
    <source>
        <strain evidence="3">DSM 19945</strain>
    </source>
</reference>
<dbReference type="STRING" id="453582.SAMN05421580_105231"/>
<sequence>MAAEDEISAALRGTNTAQAGAEGVSVVEMRLCFGCYDGISGRLEARNGAGQQLFAADIAQVLGSIPCFTAQSLVATGSGLVQVGSLTPGLRVITRDHGMQELRWVGKRTFGWKDLGLNPLLRPVRIAAGALGNGLPERDMVVSPNHHFLTSKSGEGEGGERLTMARDMVGRPGITTEICSSIEYWQLLFDKHELVLSDGCWSETFLPTTRNLAALDDDGRQSALAALPDLQGGESASYEAARPFAKVGSAA</sequence>
<proteinExistence type="predicted"/>
<evidence type="ECO:0000313" key="2">
    <source>
        <dbReference type="EMBL" id="SIS83206.1"/>
    </source>
</evidence>
<dbReference type="RefSeq" id="WP_076484732.1">
    <property type="nucleotide sequence ID" value="NZ_FTOG01000005.1"/>
</dbReference>
<gene>
    <name evidence="2" type="ORF">SAMN05421580_105231</name>
</gene>
<name>A0A1N7MAR5_9RHOB</name>